<dbReference type="OrthoDB" id="9808150at2"/>
<dbReference type="KEGG" id="phr:C6569_05330"/>
<proteinExistence type="inferred from homology"/>
<keyword evidence="5 9" id="KW-0547">Nucleotide-binding</keyword>
<dbReference type="Gene3D" id="3.30.63.10">
    <property type="entry name" value="Guanylate Kinase phosphate binding domain"/>
    <property type="match status" value="1"/>
</dbReference>
<evidence type="ECO:0000256" key="7">
    <source>
        <dbReference type="ARBA" id="ARBA00022840"/>
    </source>
</evidence>
<protein>
    <recommendedName>
        <fullName evidence="3 9">Guanylate kinase</fullName>
        <ecNumber evidence="2 9">2.7.4.8</ecNumber>
    </recommendedName>
    <alternativeName>
        <fullName evidence="8 9">GMP kinase</fullName>
    </alternativeName>
</protein>
<dbReference type="FunFam" id="3.30.63.10:FF:000002">
    <property type="entry name" value="Guanylate kinase 1"/>
    <property type="match status" value="1"/>
</dbReference>
<evidence type="ECO:0000313" key="11">
    <source>
        <dbReference type="EMBL" id="AVO44529.1"/>
    </source>
</evidence>
<keyword evidence="9" id="KW-0963">Cytoplasm</keyword>
<dbReference type="InterPro" id="IPR008145">
    <property type="entry name" value="GK/Ca_channel_bsu"/>
</dbReference>
<evidence type="ECO:0000313" key="12">
    <source>
        <dbReference type="Proteomes" id="UP000237889"/>
    </source>
</evidence>
<name>A0A2S0N8N8_9HYPH</name>
<accession>A0A2S0N8N8</accession>
<dbReference type="EC" id="2.7.4.8" evidence="2 9"/>
<reference evidence="11 12" key="1">
    <citation type="submission" date="2018-03" db="EMBL/GenBank/DDBJ databases">
        <title>Genome sequencing of Phreatobacter sp.</title>
        <authorList>
            <person name="Kim S.-J."/>
            <person name="Heo J."/>
            <person name="Kwon S.-W."/>
        </authorList>
    </citation>
    <scope>NUCLEOTIDE SEQUENCE [LARGE SCALE GENOMIC DNA]</scope>
    <source>
        <strain evidence="11 12">S-12</strain>
    </source>
</reference>
<evidence type="ECO:0000256" key="1">
    <source>
        <dbReference type="ARBA" id="ARBA00005790"/>
    </source>
</evidence>
<dbReference type="Gene3D" id="3.40.50.300">
    <property type="entry name" value="P-loop containing nucleotide triphosphate hydrolases"/>
    <property type="match status" value="1"/>
</dbReference>
<comment type="similarity">
    <text evidence="1 9">Belongs to the guanylate kinase family.</text>
</comment>
<dbReference type="InterPro" id="IPR027417">
    <property type="entry name" value="P-loop_NTPase"/>
</dbReference>
<dbReference type="Proteomes" id="UP000237889">
    <property type="component" value="Chromosome"/>
</dbReference>
<evidence type="ECO:0000256" key="9">
    <source>
        <dbReference type="HAMAP-Rule" id="MF_00328"/>
    </source>
</evidence>
<dbReference type="GO" id="GO:0004385">
    <property type="term" value="F:GMP kinase activity"/>
    <property type="evidence" value="ECO:0007669"/>
    <property type="project" value="UniProtKB-UniRule"/>
</dbReference>
<dbReference type="RefSeq" id="WP_106747859.1">
    <property type="nucleotide sequence ID" value="NZ_CP027668.1"/>
</dbReference>
<keyword evidence="12" id="KW-1185">Reference proteome</keyword>
<dbReference type="InterPro" id="IPR017665">
    <property type="entry name" value="Guanylate_kinase"/>
</dbReference>
<comment type="catalytic activity">
    <reaction evidence="9">
        <text>GMP + ATP = GDP + ADP</text>
        <dbReference type="Rhea" id="RHEA:20780"/>
        <dbReference type="ChEBI" id="CHEBI:30616"/>
        <dbReference type="ChEBI" id="CHEBI:58115"/>
        <dbReference type="ChEBI" id="CHEBI:58189"/>
        <dbReference type="ChEBI" id="CHEBI:456216"/>
        <dbReference type="EC" id="2.7.4.8"/>
    </reaction>
</comment>
<keyword evidence="6 9" id="KW-0418">Kinase</keyword>
<dbReference type="EMBL" id="CP027668">
    <property type="protein sequence ID" value="AVO44529.1"/>
    <property type="molecule type" value="Genomic_DNA"/>
</dbReference>
<evidence type="ECO:0000259" key="10">
    <source>
        <dbReference type="PROSITE" id="PS50052"/>
    </source>
</evidence>
<dbReference type="CDD" id="cd00071">
    <property type="entry name" value="GMPK"/>
    <property type="match status" value="1"/>
</dbReference>
<organism evidence="11 12">
    <name type="scientific">Phreatobacter cathodiphilus</name>
    <dbReference type="NCBI Taxonomy" id="1868589"/>
    <lineage>
        <taxon>Bacteria</taxon>
        <taxon>Pseudomonadati</taxon>
        <taxon>Pseudomonadota</taxon>
        <taxon>Alphaproteobacteria</taxon>
        <taxon>Hyphomicrobiales</taxon>
        <taxon>Phreatobacteraceae</taxon>
        <taxon>Phreatobacter</taxon>
    </lineage>
</organism>
<gene>
    <name evidence="9" type="primary">gmk</name>
    <name evidence="11" type="ORF">C6569_05330</name>
</gene>
<dbReference type="GO" id="GO:0005829">
    <property type="term" value="C:cytosol"/>
    <property type="evidence" value="ECO:0007669"/>
    <property type="project" value="TreeGrafter"/>
</dbReference>
<keyword evidence="7 9" id="KW-0067">ATP-binding</keyword>
<dbReference type="PANTHER" id="PTHR23117:SF13">
    <property type="entry name" value="GUANYLATE KINASE"/>
    <property type="match status" value="1"/>
</dbReference>
<dbReference type="PANTHER" id="PTHR23117">
    <property type="entry name" value="GUANYLATE KINASE-RELATED"/>
    <property type="match status" value="1"/>
</dbReference>
<evidence type="ECO:0000256" key="6">
    <source>
        <dbReference type="ARBA" id="ARBA00022777"/>
    </source>
</evidence>
<evidence type="ECO:0000256" key="4">
    <source>
        <dbReference type="ARBA" id="ARBA00022679"/>
    </source>
</evidence>
<dbReference type="PROSITE" id="PS00856">
    <property type="entry name" value="GUANYLATE_KINASE_1"/>
    <property type="match status" value="1"/>
</dbReference>
<dbReference type="PROSITE" id="PS50052">
    <property type="entry name" value="GUANYLATE_KINASE_2"/>
    <property type="match status" value="1"/>
</dbReference>
<dbReference type="SMART" id="SM00072">
    <property type="entry name" value="GuKc"/>
    <property type="match status" value="1"/>
</dbReference>
<evidence type="ECO:0000256" key="5">
    <source>
        <dbReference type="ARBA" id="ARBA00022741"/>
    </source>
</evidence>
<dbReference type="GO" id="GO:0005524">
    <property type="term" value="F:ATP binding"/>
    <property type="evidence" value="ECO:0007669"/>
    <property type="project" value="UniProtKB-UniRule"/>
</dbReference>
<dbReference type="Pfam" id="PF00625">
    <property type="entry name" value="Guanylate_kin"/>
    <property type="match status" value="1"/>
</dbReference>
<feature type="binding site" evidence="9">
    <location>
        <begin position="17"/>
        <end position="24"/>
    </location>
    <ligand>
        <name>ATP</name>
        <dbReference type="ChEBI" id="CHEBI:30616"/>
    </ligand>
</feature>
<feature type="domain" description="Guanylate kinase-like" evidence="10">
    <location>
        <begin position="10"/>
        <end position="189"/>
    </location>
</feature>
<evidence type="ECO:0000256" key="2">
    <source>
        <dbReference type="ARBA" id="ARBA00012961"/>
    </source>
</evidence>
<dbReference type="SUPFAM" id="SSF52540">
    <property type="entry name" value="P-loop containing nucleoside triphosphate hydrolases"/>
    <property type="match status" value="1"/>
</dbReference>
<evidence type="ECO:0000256" key="8">
    <source>
        <dbReference type="ARBA" id="ARBA00030128"/>
    </source>
</evidence>
<keyword evidence="4 9" id="KW-0808">Transferase</keyword>
<evidence type="ECO:0000256" key="3">
    <source>
        <dbReference type="ARBA" id="ARBA00016296"/>
    </source>
</evidence>
<dbReference type="InterPro" id="IPR020590">
    <property type="entry name" value="Guanylate_kinase_CS"/>
</dbReference>
<dbReference type="InterPro" id="IPR008144">
    <property type="entry name" value="Guanylate_kin-like_dom"/>
</dbReference>
<comment type="subcellular location">
    <subcellularLocation>
        <location evidence="9">Cytoplasm</location>
    </subcellularLocation>
</comment>
<dbReference type="NCBIfam" id="TIGR03263">
    <property type="entry name" value="guanyl_kin"/>
    <property type="match status" value="1"/>
</dbReference>
<dbReference type="AlphaFoldDB" id="A0A2S0N8N8"/>
<comment type="function">
    <text evidence="9">Essential for recycling GMP and indirectly, cGMP.</text>
</comment>
<dbReference type="HAMAP" id="MF_00328">
    <property type="entry name" value="Guanylate_kinase"/>
    <property type="match status" value="1"/>
</dbReference>
<sequence>MADPVTARRGLMLILTSPSGAGKSTLTRQLLAEETDIALSVSVTTRARRKDEIDGVHYHFIDRPTFERMREANDLLEWAEVHGNCYGTPRRAVEEALSAGKDVLFDIDVAGVRQLAAMVREDMATVFLLPPSVAEQIARLKRRASDDEAAILKRLRTARDEIGHWADFDYILVNDDLGRAFAELKAILHAERLKQRRRPKLEALIAELGRDLDAVIANGVSGLPEAR</sequence>